<feature type="compositionally biased region" description="Acidic residues" evidence="1">
    <location>
        <begin position="164"/>
        <end position="181"/>
    </location>
</feature>
<feature type="region of interest" description="Disordered" evidence="1">
    <location>
        <begin position="157"/>
        <end position="188"/>
    </location>
</feature>
<dbReference type="SUPFAM" id="SSF88697">
    <property type="entry name" value="PUA domain-like"/>
    <property type="match status" value="1"/>
</dbReference>
<dbReference type="Pfam" id="PF17832">
    <property type="entry name" value="Pre-PUA"/>
    <property type="match status" value="1"/>
</dbReference>
<dbReference type="PANTHER" id="PTHR12217:SF4">
    <property type="entry name" value="EUKARYOTIC TRANSLATION INITIATION FACTOR 2D"/>
    <property type="match status" value="1"/>
</dbReference>
<accession>A0AAV2LX13</accession>
<dbReference type="InterPro" id="IPR057429">
    <property type="entry name" value="WH_eIF2D"/>
</dbReference>
<evidence type="ECO:0008006" key="7">
    <source>
        <dbReference type="Google" id="ProtNLM"/>
    </source>
</evidence>
<organism evidence="5 6">
    <name type="scientific">Knipowitschia caucasica</name>
    <name type="common">Caucasian dwarf goby</name>
    <name type="synonym">Pomatoschistus caucasicus</name>
    <dbReference type="NCBI Taxonomy" id="637954"/>
    <lineage>
        <taxon>Eukaryota</taxon>
        <taxon>Metazoa</taxon>
        <taxon>Chordata</taxon>
        <taxon>Craniata</taxon>
        <taxon>Vertebrata</taxon>
        <taxon>Euteleostomi</taxon>
        <taxon>Actinopterygii</taxon>
        <taxon>Neopterygii</taxon>
        <taxon>Teleostei</taxon>
        <taxon>Neoteleostei</taxon>
        <taxon>Acanthomorphata</taxon>
        <taxon>Gobiaria</taxon>
        <taxon>Gobiiformes</taxon>
        <taxon>Gobioidei</taxon>
        <taxon>Gobiidae</taxon>
        <taxon>Gobiinae</taxon>
        <taxon>Knipowitschia</taxon>
    </lineage>
</organism>
<dbReference type="GO" id="GO:0001731">
    <property type="term" value="P:formation of translation preinitiation complex"/>
    <property type="evidence" value="ECO:0007669"/>
    <property type="project" value="InterPro"/>
</dbReference>
<dbReference type="CDD" id="cd11610">
    <property type="entry name" value="eIF2D_N"/>
    <property type="match status" value="1"/>
</dbReference>
<dbReference type="Proteomes" id="UP001497482">
    <property type="component" value="Chromosome 5"/>
</dbReference>
<evidence type="ECO:0000259" key="2">
    <source>
        <dbReference type="Pfam" id="PF17832"/>
    </source>
</evidence>
<dbReference type="EMBL" id="OZ035827">
    <property type="protein sequence ID" value="CAL1605606.1"/>
    <property type="molecule type" value="Genomic_DNA"/>
</dbReference>
<dbReference type="Gene3D" id="3.10.400.20">
    <property type="match status" value="1"/>
</dbReference>
<evidence type="ECO:0000313" key="5">
    <source>
        <dbReference type="EMBL" id="CAL1605606.1"/>
    </source>
</evidence>
<dbReference type="InterPro" id="IPR048248">
    <property type="entry name" value="PUA_eIF2d-like"/>
</dbReference>
<dbReference type="Pfam" id="PF26292">
    <property type="entry name" value="PUA_elF2D"/>
    <property type="match status" value="1"/>
</dbReference>
<evidence type="ECO:0000259" key="4">
    <source>
        <dbReference type="Pfam" id="PF26292"/>
    </source>
</evidence>
<feature type="domain" description="Pre-PUA" evidence="2">
    <location>
        <begin position="2"/>
        <end position="53"/>
    </location>
</feature>
<dbReference type="InterPro" id="IPR015947">
    <property type="entry name" value="PUA-like_sf"/>
</dbReference>
<evidence type="ECO:0000256" key="1">
    <source>
        <dbReference type="SAM" id="MobiDB-lite"/>
    </source>
</evidence>
<evidence type="ECO:0000259" key="3">
    <source>
        <dbReference type="Pfam" id="PF25304"/>
    </source>
</evidence>
<dbReference type="InterPro" id="IPR039757">
    <property type="entry name" value="EIF2D"/>
</dbReference>
<dbReference type="CDD" id="cd21156">
    <property type="entry name" value="PUA_eIF2d-like"/>
    <property type="match status" value="1"/>
</dbReference>
<dbReference type="InterPro" id="IPR048247">
    <property type="entry name" value="eIF2D_N"/>
</dbReference>
<gene>
    <name evidence="5" type="ORF">KC01_LOCUS32956</name>
</gene>
<dbReference type="GO" id="GO:0003743">
    <property type="term" value="F:translation initiation factor activity"/>
    <property type="evidence" value="ECO:0007669"/>
    <property type="project" value="InterPro"/>
</dbReference>
<feature type="domain" description="Eukaryotic translation initiation factor 2D-like PUA RNA-binding" evidence="4">
    <location>
        <begin position="68"/>
        <end position="148"/>
    </location>
</feature>
<reference evidence="5 6" key="1">
    <citation type="submission" date="2024-04" db="EMBL/GenBank/DDBJ databases">
        <authorList>
            <person name="Waldvogel A.-M."/>
            <person name="Schoenle A."/>
        </authorList>
    </citation>
    <scope>NUCLEOTIDE SEQUENCE [LARGE SCALE GENOMIC DNA]</scope>
</reference>
<feature type="domain" description="eIF2D winged helix" evidence="3">
    <location>
        <begin position="233"/>
        <end position="315"/>
    </location>
</feature>
<proteinExistence type="predicted"/>
<sequence>MFAKPFKVKSNTVIKGSDRRKLKVDISAAFPALTANELSELVPNKEELNLERCIYPTVYVLWRYPALLPAFTTWPPVLDKLIGGADLMLPGVVTHSGLPCVNQGECCSVKLVNNGAPVAIGTAAVSSSEMQRSGMKGRGVCILHTYLDTLWAFGDKSGPPSLPESEEQDVSSEACDQEDEQGTGTEAAPCSDEVIHQVCTEADELSLADPVQQELDTELQTEDEQISPQELMDALLFQCFLHALKTKVKKSELPLLTSTFLRNHMFSCCPSGKQLDIKRSSYKKLSKFLQTMQQQHRLIRVKELTKGVESIVEVDWKNPE</sequence>
<dbReference type="PROSITE" id="PS50890">
    <property type="entry name" value="PUA"/>
    <property type="match status" value="1"/>
</dbReference>
<dbReference type="Pfam" id="PF25304">
    <property type="entry name" value="WHD_eIF2D"/>
    <property type="match status" value="1"/>
</dbReference>
<dbReference type="AlphaFoldDB" id="A0AAV2LX13"/>
<keyword evidence="6" id="KW-1185">Reference proteome</keyword>
<dbReference type="PANTHER" id="PTHR12217">
    <property type="entry name" value="EUKARYOTIC TRANSLATION INITIATION FACTOR 2D"/>
    <property type="match status" value="1"/>
</dbReference>
<name>A0AAV2LX13_KNICA</name>
<evidence type="ECO:0000313" key="6">
    <source>
        <dbReference type="Proteomes" id="UP001497482"/>
    </source>
</evidence>
<dbReference type="InterPro" id="IPR041366">
    <property type="entry name" value="Pre-PUA"/>
</dbReference>
<protein>
    <recommendedName>
        <fullName evidence="7">Eukaryotic translation initiation factor 2D</fullName>
    </recommendedName>
</protein>